<dbReference type="Pfam" id="PF03330">
    <property type="entry name" value="DPBB_1"/>
    <property type="match status" value="1"/>
</dbReference>
<evidence type="ECO:0000313" key="6">
    <source>
        <dbReference type="EMBL" id="KFF20398.1"/>
    </source>
</evidence>
<dbReference type="OrthoDB" id="9779128at2"/>
<dbReference type="InterPro" id="IPR036908">
    <property type="entry name" value="RlpA-like_sf"/>
</dbReference>
<keyword evidence="9" id="KW-1185">Reference proteome</keyword>
<keyword evidence="1 3" id="KW-0456">Lyase</keyword>
<comment type="similarity">
    <text evidence="3 4">Belongs to the RlpA family.</text>
</comment>
<dbReference type="EMBL" id="JPRM01000001">
    <property type="protein sequence ID" value="KFF20398.1"/>
    <property type="molecule type" value="Genomic_DNA"/>
</dbReference>
<dbReference type="PANTHER" id="PTHR34183:SF8">
    <property type="entry name" value="ENDOLYTIC PEPTIDOGLYCAN TRANSGLYCOSYLASE RLPA-RELATED"/>
    <property type="match status" value="1"/>
</dbReference>
<keyword evidence="3 6" id="KW-0449">Lipoprotein</keyword>
<dbReference type="AlphaFoldDB" id="A0A086AUN4"/>
<dbReference type="EC" id="4.2.2.-" evidence="3"/>
<sequence length="169" mass="18804">MSNKTSIILSILIITFLSCGFSYINSQTKPADSKVIQDTLKNQKNKTVASPTNTEKDSITIDKNSKLKIYKKSAHASYYSDRFNGRKTANGSRFNNSKYTAAHKKLPFGTKVKVTNEANGKSVIVEITDRGPFVRTREIDLSKRAFMDITKNKGAGAMTVTIETIEKIK</sequence>
<dbReference type="PANTHER" id="PTHR34183">
    <property type="entry name" value="ENDOLYTIC PEPTIDOGLYCAN TRANSGLYCOSYLASE RLPA"/>
    <property type="match status" value="1"/>
</dbReference>
<feature type="domain" description="RlpA-like protein double-psi beta-barrel" evidence="5">
    <location>
        <begin position="74"/>
        <end position="161"/>
    </location>
</feature>
<keyword evidence="2 3" id="KW-0961">Cell wall biogenesis/degradation</keyword>
<evidence type="ECO:0000256" key="4">
    <source>
        <dbReference type="RuleBase" id="RU003495"/>
    </source>
</evidence>
<comment type="caution">
    <text evidence="6">The sequence shown here is derived from an EMBL/GenBank/DDBJ whole genome shotgun (WGS) entry which is preliminary data.</text>
</comment>
<keyword evidence="3" id="KW-1003">Cell membrane</keyword>
<dbReference type="GO" id="GO:0000270">
    <property type="term" value="P:peptidoglycan metabolic process"/>
    <property type="evidence" value="ECO:0007669"/>
    <property type="project" value="UniProtKB-UniRule"/>
</dbReference>
<comment type="function">
    <text evidence="3">Lytic transglycosylase with a strong preference for naked glycan strands that lack stem peptides.</text>
</comment>
<dbReference type="Gene3D" id="2.40.40.10">
    <property type="entry name" value="RlpA-like domain"/>
    <property type="match status" value="1"/>
</dbReference>
<evidence type="ECO:0000256" key="1">
    <source>
        <dbReference type="ARBA" id="ARBA00023239"/>
    </source>
</evidence>
<dbReference type="SUPFAM" id="SSF50685">
    <property type="entry name" value="Barwin-like endoglucanases"/>
    <property type="match status" value="1"/>
</dbReference>
<dbReference type="Proteomes" id="UP000198424">
    <property type="component" value="Unassembled WGS sequence"/>
</dbReference>
<proteinExistence type="inferred from homology"/>
<protein>
    <recommendedName>
        <fullName evidence="3">Probable endolytic peptidoglycan transglycosylase RlpA</fullName>
        <ecNumber evidence="3">4.2.2.-</ecNumber>
    </recommendedName>
</protein>
<dbReference type="EMBL" id="MUGY01000001">
    <property type="protein sequence ID" value="OXA98315.1"/>
    <property type="molecule type" value="Genomic_DNA"/>
</dbReference>
<organism evidence="6 8">
    <name type="scientific">Flavobacterium hydatis</name>
    <name type="common">Cytophaga aquatilis</name>
    <dbReference type="NCBI Taxonomy" id="991"/>
    <lineage>
        <taxon>Bacteria</taxon>
        <taxon>Pseudomonadati</taxon>
        <taxon>Bacteroidota</taxon>
        <taxon>Flavobacteriia</taxon>
        <taxon>Flavobacteriales</taxon>
        <taxon>Flavobacteriaceae</taxon>
        <taxon>Flavobacterium</taxon>
    </lineage>
</organism>
<accession>A0A086AUN4</accession>
<reference evidence="7 9" key="2">
    <citation type="submission" date="2016-11" db="EMBL/GenBank/DDBJ databases">
        <title>Whole genomes of Flavobacteriaceae.</title>
        <authorList>
            <person name="Stine C."/>
            <person name="Li C."/>
            <person name="Tadesse D."/>
        </authorList>
    </citation>
    <scope>NUCLEOTIDE SEQUENCE [LARGE SCALE GENOMIC DNA]</scope>
    <source>
        <strain evidence="7 9">ATCC 29551</strain>
    </source>
</reference>
<dbReference type="HAMAP" id="MF_02071">
    <property type="entry name" value="RlpA"/>
    <property type="match status" value="1"/>
</dbReference>
<dbReference type="InterPro" id="IPR034718">
    <property type="entry name" value="RlpA"/>
</dbReference>
<dbReference type="NCBIfam" id="TIGR00413">
    <property type="entry name" value="rlpA"/>
    <property type="match status" value="1"/>
</dbReference>
<dbReference type="STRING" id="991.IW20_01155"/>
<keyword evidence="3" id="KW-0564">Palmitate</keyword>
<evidence type="ECO:0000259" key="5">
    <source>
        <dbReference type="Pfam" id="PF03330"/>
    </source>
</evidence>
<dbReference type="PROSITE" id="PS51257">
    <property type="entry name" value="PROKAR_LIPOPROTEIN"/>
    <property type="match status" value="1"/>
</dbReference>
<evidence type="ECO:0000313" key="7">
    <source>
        <dbReference type="EMBL" id="OXA98315.1"/>
    </source>
</evidence>
<keyword evidence="3" id="KW-0472">Membrane</keyword>
<dbReference type="Proteomes" id="UP000028712">
    <property type="component" value="Unassembled WGS sequence"/>
</dbReference>
<reference evidence="6 8" key="1">
    <citation type="submission" date="2014-07" db="EMBL/GenBank/DDBJ databases">
        <title>Genome of Flavobacterium hydatis DSM 2063.</title>
        <authorList>
            <person name="Pipes S.E."/>
            <person name="Stropko S.J."/>
            <person name="Newman J.D."/>
        </authorList>
    </citation>
    <scope>NUCLEOTIDE SEQUENCE [LARGE SCALE GENOMIC DNA]</scope>
    <source>
        <strain evidence="6 8">DSM 2063</strain>
    </source>
</reference>
<dbReference type="GO" id="GO:0008932">
    <property type="term" value="F:lytic endotransglycosylase activity"/>
    <property type="evidence" value="ECO:0007669"/>
    <property type="project" value="UniProtKB-UniRule"/>
</dbReference>
<dbReference type="InterPro" id="IPR012997">
    <property type="entry name" value="RplA"/>
</dbReference>
<name>A0A086AUN4_FLAHY</name>
<dbReference type="GO" id="GO:0071555">
    <property type="term" value="P:cell wall organization"/>
    <property type="evidence" value="ECO:0007669"/>
    <property type="project" value="UniProtKB-KW"/>
</dbReference>
<gene>
    <name evidence="3" type="primary">rlpA</name>
    <name evidence="7" type="ORF">B0A62_00510</name>
    <name evidence="6" type="ORF">IW20_01155</name>
</gene>
<dbReference type="GO" id="GO:0005886">
    <property type="term" value="C:plasma membrane"/>
    <property type="evidence" value="ECO:0007669"/>
    <property type="project" value="UniProtKB-SubCell"/>
</dbReference>
<evidence type="ECO:0000313" key="9">
    <source>
        <dbReference type="Proteomes" id="UP000198424"/>
    </source>
</evidence>
<evidence type="ECO:0000256" key="3">
    <source>
        <dbReference type="HAMAP-Rule" id="MF_02071"/>
    </source>
</evidence>
<comment type="subcellular location">
    <subcellularLocation>
        <location evidence="3">Cell membrane</location>
        <topology evidence="3">Lipid-anchor</topology>
    </subcellularLocation>
</comment>
<evidence type="ECO:0000313" key="8">
    <source>
        <dbReference type="Proteomes" id="UP000028712"/>
    </source>
</evidence>
<dbReference type="InterPro" id="IPR009009">
    <property type="entry name" value="RlpA-like_DPBB"/>
</dbReference>
<dbReference type="CDD" id="cd22268">
    <property type="entry name" value="DPBB_RlpA-like"/>
    <property type="match status" value="1"/>
</dbReference>
<dbReference type="RefSeq" id="WP_035617686.1">
    <property type="nucleotide sequence ID" value="NZ_JBEWQG010000004.1"/>
</dbReference>
<dbReference type="eggNOG" id="COG0797">
    <property type="taxonomic scope" value="Bacteria"/>
</dbReference>
<evidence type="ECO:0000256" key="2">
    <source>
        <dbReference type="ARBA" id="ARBA00023316"/>
    </source>
</evidence>